<feature type="transmembrane region" description="Helical" evidence="8">
    <location>
        <begin position="62"/>
        <end position="82"/>
    </location>
</feature>
<dbReference type="Gene3D" id="1.20.1250.20">
    <property type="entry name" value="MFS general substrate transporter like domains"/>
    <property type="match status" value="1"/>
</dbReference>
<evidence type="ECO:0000259" key="9">
    <source>
        <dbReference type="PROSITE" id="PS50850"/>
    </source>
</evidence>
<dbReference type="Pfam" id="PF00083">
    <property type="entry name" value="Sugar_tr"/>
    <property type="match status" value="1"/>
</dbReference>
<evidence type="ECO:0000256" key="8">
    <source>
        <dbReference type="SAM" id="Phobius"/>
    </source>
</evidence>
<evidence type="ECO:0000256" key="3">
    <source>
        <dbReference type="ARBA" id="ARBA00022448"/>
    </source>
</evidence>
<dbReference type="PANTHER" id="PTHR48022">
    <property type="entry name" value="PLASTIDIC GLUCOSE TRANSPORTER 4"/>
    <property type="match status" value="1"/>
</dbReference>
<dbReference type="FunFam" id="1.20.1250.20:FF:000134">
    <property type="entry name" value="MFS sugar transporter protein"/>
    <property type="match status" value="1"/>
</dbReference>
<feature type="transmembrane region" description="Helical" evidence="8">
    <location>
        <begin position="338"/>
        <end position="359"/>
    </location>
</feature>
<comment type="similarity">
    <text evidence="2 7">Belongs to the major facilitator superfamily. Sugar transporter (TC 2.A.1.1) family.</text>
</comment>
<dbReference type="PANTHER" id="PTHR48022:SF11">
    <property type="entry name" value="MONOSACCHARIDE TRANSPORTER (HXT8), PUTATIVE (AFU_ORTHOLOGUE AFUA_2G08120)-RELATED"/>
    <property type="match status" value="1"/>
</dbReference>
<keyword evidence="4 8" id="KW-0812">Transmembrane</keyword>
<protein>
    <submittedName>
        <fullName evidence="10">General substrate transporter</fullName>
    </submittedName>
</protein>
<name>A0A9P4HZW8_9PEZI</name>
<dbReference type="SUPFAM" id="SSF103473">
    <property type="entry name" value="MFS general substrate transporter"/>
    <property type="match status" value="1"/>
</dbReference>
<dbReference type="NCBIfam" id="TIGR00879">
    <property type="entry name" value="SP"/>
    <property type="match status" value="1"/>
</dbReference>
<dbReference type="InterPro" id="IPR003663">
    <property type="entry name" value="Sugar/inositol_transpt"/>
</dbReference>
<feature type="transmembrane region" description="Helical" evidence="8">
    <location>
        <begin position="371"/>
        <end position="396"/>
    </location>
</feature>
<dbReference type="Proteomes" id="UP000799772">
    <property type="component" value="Unassembled WGS sequence"/>
</dbReference>
<feature type="domain" description="Major facilitator superfamily (MFS) profile" evidence="9">
    <location>
        <begin position="16"/>
        <end position="461"/>
    </location>
</feature>
<dbReference type="GO" id="GO:0016020">
    <property type="term" value="C:membrane"/>
    <property type="evidence" value="ECO:0007669"/>
    <property type="project" value="UniProtKB-SubCell"/>
</dbReference>
<keyword evidence="6 8" id="KW-0472">Membrane</keyword>
<feature type="transmembrane region" description="Helical" evidence="8">
    <location>
        <begin position="119"/>
        <end position="138"/>
    </location>
</feature>
<dbReference type="InterPro" id="IPR020846">
    <property type="entry name" value="MFS_dom"/>
</dbReference>
<sequence length="511" mass="55922">MGLLTSDRIRFINVAITVFVSLGSFTYGYCSSIIATTLGQPQFYEYLHLAQTGPGLSHTNDITGAMNGLFQGGGVFGSLAVGPIADKFSRRGSIAIAASICLLGGALQCGAVNVGMFLAARFITGFGTGMILCSVPLYQSELAPPHSRGVLVGIHGVWICCGYSTAGWVGYGCFYYTTAFQWRFPLAVQCFAPIMLLIGLFFLPESPRWLALQDRPDAAYKVIKYLHNDPNDPQQILAKEEYYAMQKQIELDKSKGTGSYYELFTVPANRKRVLLGFMTLFGAQCTATIVINNYGIILYTALGYQAPTTLAFTAGWVTVCIGGNAVTALFVDRVGRVRFLLIGFAGCLLALIMEMWLLAVYEHSSNKSGQAAAVAFLFIHVGFFSVCIDATTYIYCTEIFPNYLRSRGSSMSVSGLFFATVIFTCAAPAGFGAIGWKYYLVFAILTFFMIIGIWFYWPETKGLSLDEINALFGDDVAIDISHLTEEDRKALDQQILSEKSQVEKVEDMDAV</sequence>
<feature type="transmembrane region" description="Helical" evidence="8">
    <location>
        <begin position="94"/>
        <end position="113"/>
    </location>
</feature>
<feature type="transmembrane region" description="Helical" evidence="8">
    <location>
        <begin position="273"/>
        <end position="297"/>
    </location>
</feature>
<evidence type="ECO:0000313" key="10">
    <source>
        <dbReference type="EMBL" id="KAF2092375.1"/>
    </source>
</evidence>
<evidence type="ECO:0000256" key="7">
    <source>
        <dbReference type="RuleBase" id="RU003346"/>
    </source>
</evidence>
<keyword evidence="11" id="KW-1185">Reference proteome</keyword>
<feature type="transmembrane region" description="Helical" evidence="8">
    <location>
        <begin position="309"/>
        <end position="331"/>
    </location>
</feature>
<dbReference type="PRINTS" id="PR00171">
    <property type="entry name" value="SUGRTRNSPORT"/>
</dbReference>
<evidence type="ECO:0000313" key="11">
    <source>
        <dbReference type="Proteomes" id="UP000799772"/>
    </source>
</evidence>
<dbReference type="EMBL" id="ML978147">
    <property type="protein sequence ID" value="KAF2092375.1"/>
    <property type="molecule type" value="Genomic_DNA"/>
</dbReference>
<keyword evidence="5 8" id="KW-1133">Transmembrane helix</keyword>
<feature type="transmembrane region" description="Helical" evidence="8">
    <location>
        <begin position="408"/>
        <end position="430"/>
    </location>
</feature>
<reference evidence="10" key="1">
    <citation type="journal article" date="2020" name="Stud. Mycol.">
        <title>101 Dothideomycetes genomes: a test case for predicting lifestyles and emergence of pathogens.</title>
        <authorList>
            <person name="Haridas S."/>
            <person name="Albert R."/>
            <person name="Binder M."/>
            <person name="Bloem J."/>
            <person name="Labutti K."/>
            <person name="Salamov A."/>
            <person name="Andreopoulos B."/>
            <person name="Baker S."/>
            <person name="Barry K."/>
            <person name="Bills G."/>
            <person name="Bluhm B."/>
            <person name="Cannon C."/>
            <person name="Castanera R."/>
            <person name="Culley D."/>
            <person name="Daum C."/>
            <person name="Ezra D."/>
            <person name="Gonzalez J."/>
            <person name="Henrissat B."/>
            <person name="Kuo A."/>
            <person name="Liang C."/>
            <person name="Lipzen A."/>
            <person name="Lutzoni F."/>
            <person name="Magnuson J."/>
            <person name="Mondo S."/>
            <person name="Nolan M."/>
            <person name="Ohm R."/>
            <person name="Pangilinan J."/>
            <person name="Park H.-J."/>
            <person name="Ramirez L."/>
            <person name="Alfaro M."/>
            <person name="Sun H."/>
            <person name="Tritt A."/>
            <person name="Yoshinaga Y."/>
            <person name="Zwiers L.-H."/>
            <person name="Turgeon B."/>
            <person name="Goodwin S."/>
            <person name="Spatafora J."/>
            <person name="Crous P."/>
            <person name="Grigoriev I."/>
        </authorList>
    </citation>
    <scope>NUCLEOTIDE SEQUENCE</scope>
    <source>
        <strain evidence="10">CBS 133067</strain>
    </source>
</reference>
<dbReference type="PROSITE" id="PS50850">
    <property type="entry name" value="MFS"/>
    <property type="match status" value="1"/>
</dbReference>
<comment type="caution">
    <text evidence="10">The sequence shown here is derived from an EMBL/GenBank/DDBJ whole genome shotgun (WGS) entry which is preliminary data.</text>
</comment>
<keyword evidence="3 7" id="KW-0813">Transport</keyword>
<dbReference type="InterPro" id="IPR005829">
    <property type="entry name" value="Sugar_transporter_CS"/>
</dbReference>
<evidence type="ECO:0000256" key="5">
    <source>
        <dbReference type="ARBA" id="ARBA00022989"/>
    </source>
</evidence>
<evidence type="ECO:0000256" key="6">
    <source>
        <dbReference type="ARBA" id="ARBA00023136"/>
    </source>
</evidence>
<dbReference type="InterPro" id="IPR050360">
    <property type="entry name" value="MFS_Sugar_Transporters"/>
</dbReference>
<proteinExistence type="inferred from homology"/>
<feature type="transmembrane region" description="Helical" evidence="8">
    <location>
        <begin position="150"/>
        <end position="170"/>
    </location>
</feature>
<dbReference type="InterPro" id="IPR005828">
    <property type="entry name" value="MFS_sugar_transport-like"/>
</dbReference>
<comment type="subcellular location">
    <subcellularLocation>
        <location evidence="1">Membrane</location>
        <topology evidence="1">Multi-pass membrane protein</topology>
    </subcellularLocation>
</comment>
<dbReference type="OrthoDB" id="6612291at2759"/>
<dbReference type="AlphaFoldDB" id="A0A9P4HZW8"/>
<evidence type="ECO:0000256" key="2">
    <source>
        <dbReference type="ARBA" id="ARBA00010992"/>
    </source>
</evidence>
<evidence type="ECO:0000256" key="4">
    <source>
        <dbReference type="ARBA" id="ARBA00022692"/>
    </source>
</evidence>
<feature type="transmembrane region" description="Helical" evidence="8">
    <location>
        <begin position="12"/>
        <end position="35"/>
    </location>
</feature>
<dbReference type="PROSITE" id="PS00217">
    <property type="entry name" value="SUGAR_TRANSPORT_2"/>
    <property type="match status" value="1"/>
</dbReference>
<organism evidence="10 11">
    <name type="scientific">Rhizodiscina lignyota</name>
    <dbReference type="NCBI Taxonomy" id="1504668"/>
    <lineage>
        <taxon>Eukaryota</taxon>
        <taxon>Fungi</taxon>
        <taxon>Dikarya</taxon>
        <taxon>Ascomycota</taxon>
        <taxon>Pezizomycotina</taxon>
        <taxon>Dothideomycetes</taxon>
        <taxon>Pleosporomycetidae</taxon>
        <taxon>Aulographales</taxon>
        <taxon>Rhizodiscinaceae</taxon>
        <taxon>Rhizodiscina</taxon>
    </lineage>
</organism>
<evidence type="ECO:0000256" key="1">
    <source>
        <dbReference type="ARBA" id="ARBA00004141"/>
    </source>
</evidence>
<accession>A0A9P4HZW8</accession>
<dbReference type="InterPro" id="IPR036259">
    <property type="entry name" value="MFS_trans_sf"/>
</dbReference>
<feature type="transmembrane region" description="Helical" evidence="8">
    <location>
        <begin position="436"/>
        <end position="457"/>
    </location>
</feature>
<gene>
    <name evidence="10" type="ORF">NA57DRAFT_82339</name>
</gene>
<dbReference type="GO" id="GO:0005351">
    <property type="term" value="F:carbohydrate:proton symporter activity"/>
    <property type="evidence" value="ECO:0007669"/>
    <property type="project" value="TreeGrafter"/>
</dbReference>
<feature type="transmembrane region" description="Helical" evidence="8">
    <location>
        <begin position="182"/>
        <end position="203"/>
    </location>
</feature>